<keyword evidence="3" id="KW-0496">Mitochondrion</keyword>
<organism evidence="2 4">
    <name type="scientific">Plasmodiophora brassicae</name>
    <name type="common">Clubroot disease agent</name>
    <dbReference type="NCBI Taxonomy" id="37360"/>
    <lineage>
        <taxon>Eukaryota</taxon>
        <taxon>Sar</taxon>
        <taxon>Rhizaria</taxon>
        <taxon>Endomyxa</taxon>
        <taxon>Phytomyxea</taxon>
        <taxon>Plasmodiophorida</taxon>
        <taxon>Plasmodiophoridae</taxon>
        <taxon>Plasmodiophora</taxon>
    </lineage>
</organism>
<keyword evidence="4" id="KW-1185">Reference proteome</keyword>
<dbReference type="OMA" id="RINDQAW"/>
<evidence type="ECO:0000313" key="3">
    <source>
        <dbReference type="EMBL" id="SPQ96495.1"/>
    </source>
</evidence>
<reference evidence="2 4" key="1">
    <citation type="submission" date="2015-02" db="EMBL/GenBank/DDBJ databases">
        <authorList>
            <person name="Chooi Y.-H."/>
        </authorList>
    </citation>
    <scope>NUCLEOTIDE SEQUENCE [LARGE SCALE GENOMIC DNA]</scope>
    <source>
        <strain evidence="2">E3</strain>
    </source>
</reference>
<evidence type="ECO:0000313" key="4">
    <source>
        <dbReference type="Proteomes" id="UP000039324"/>
    </source>
</evidence>
<name>A0A0G4IYP7_PLABS</name>
<dbReference type="Proteomes" id="UP000290189">
    <property type="component" value="Unassembled WGS sequence"/>
</dbReference>
<dbReference type="Proteomes" id="UP000039324">
    <property type="component" value="Unassembled WGS sequence"/>
</dbReference>
<sequence length="314" mass="35425">MIRPPMVSWRIRPVLFAPIVFALVVVVPTLLIRRSLDGLQGRTADRLVSDRIRIALIVAAKSKPNEEIANASVVSIFMPSFARSVADDPAERFQYDLYFGYDVGDPLYDDAGNLDDLRRIVLGMAAASHIAMRLQTFAYDGVTGKPVHVWNRLARSAFDDGCHYFYQLNDDIVFRTAGWAPMFVQVLSTNPVYKNLGVVGPTDSNLPGVLTQAFVSRVHFHVFHTLYPNLFVNWYSDNWITDVYSPDHLFILPDVQIENVNVGGSRYTEDRGSKAYLGLLVLAGRHDIDEFLLTHQRDRDVAGDPIAKRDAYHR</sequence>
<feature type="transmembrane region" description="Helical" evidence="1">
    <location>
        <begin position="14"/>
        <end position="32"/>
    </location>
</feature>
<reference evidence="3 5" key="2">
    <citation type="submission" date="2018-03" db="EMBL/GenBank/DDBJ databases">
        <authorList>
            <person name="Fogelqvist J."/>
        </authorList>
    </citation>
    <scope>NUCLEOTIDE SEQUENCE [LARGE SCALE GENOMIC DNA]</scope>
</reference>
<keyword evidence="1" id="KW-0472">Membrane</keyword>
<keyword evidence="1" id="KW-0812">Transmembrane</keyword>
<evidence type="ECO:0000256" key="1">
    <source>
        <dbReference type="SAM" id="Phobius"/>
    </source>
</evidence>
<keyword evidence="1" id="KW-1133">Transmembrane helix</keyword>
<proteinExistence type="predicted"/>
<evidence type="ECO:0000313" key="5">
    <source>
        <dbReference type="Proteomes" id="UP000290189"/>
    </source>
</evidence>
<dbReference type="OrthoDB" id="10248979at2759"/>
<protein>
    <recommendedName>
        <fullName evidence="6">Hexosyltransferase</fullName>
    </recommendedName>
</protein>
<dbReference type="EMBL" id="CDSF01000099">
    <property type="protein sequence ID" value="CEP00229.1"/>
    <property type="molecule type" value="Genomic_DNA"/>
</dbReference>
<accession>A0A0G4IYP7</accession>
<gene>
    <name evidence="2" type="ORF">PBRA_007963</name>
    <name evidence="3" type="ORF">PLBR_LOCUS3710</name>
</gene>
<evidence type="ECO:0000313" key="2">
    <source>
        <dbReference type="EMBL" id="CEP00229.1"/>
    </source>
</evidence>
<dbReference type="EMBL" id="OVEO01000006">
    <property type="protein sequence ID" value="SPQ96495.1"/>
    <property type="molecule type" value="Genomic_DNA"/>
</dbReference>
<geneLocation type="mitochondrion" evidence="3"/>
<dbReference type="AlphaFoldDB" id="A0A0G4IYP7"/>
<evidence type="ECO:0008006" key="6">
    <source>
        <dbReference type="Google" id="ProtNLM"/>
    </source>
</evidence>